<name>A0ABT0T374_9GAMM</name>
<feature type="region of interest" description="Disordered" evidence="1">
    <location>
        <begin position="176"/>
        <end position="222"/>
    </location>
</feature>
<feature type="compositionally biased region" description="Low complexity" evidence="1">
    <location>
        <begin position="1"/>
        <end position="22"/>
    </location>
</feature>
<dbReference type="RefSeq" id="WP_250061829.1">
    <property type="nucleotide sequence ID" value="NZ_JAMJPK010000005.1"/>
</dbReference>
<protein>
    <submittedName>
        <fullName evidence="2">Uncharacterized protein</fullName>
    </submittedName>
</protein>
<sequence length="222" mass="23299">MAGLLQQGMAPQGGQPSPQAQPGQPPQQPGPQGQPQHGGGSADMDPQQGPQQRDQLVNAMLEMLYGPMLEQARKILQQHQDSPEQGIGRIVAQLITVTWKKLAEGGKTAPPGVIVQAAMVVSQAVGEMAIRLRMLDEQDGDTIEKGFMLGMGEFGKATAQEMPPEHRQRYSQLIQAIAEGKQKAGGQRPPEGGAPPQAGPAGPPGAPPAAGQPQLRDPRGGM</sequence>
<evidence type="ECO:0000313" key="3">
    <source>
        <dbReference type="Proteomes" id="UP001165369"/>
    </source>
</evidence>
<feature type="compositionally biased region" description="Low complexity" evidence="1">
    <location>
        <begin position="184"/>
        <end position="196"/>
    </location>
</feature>
<keyword evidence="3" id="KW-1185">Reference proteome</keyword>
<feature type="region of interest" description="Disordered" evidence="1">
    <location>
        <begin position="1"/>
        <end position="51"/>
    </location>
</feature>
<dbReference type="Proteomes" id="UP001165369">
    <property type="component" value="Unassembled WGS sequence"/>
</dbReference>
<feature type="compositionally biased region" description="Pro residues" evidence="1">
    <location>
        <begin position="197"/>
        <end position="207"/>
    </location>
</feature>
<comment type="caution">
    <text evidence="2">The sequence shown here is derived from an EMBL/GenBank/DDBJ whole genome shotgun (WGS) entry which is preliminary data.</text>
</comment>
<evidence type="ECO:0000313" key="2">
    <source>
        <dbReference type="EMBL" id="MCL7941228.1"/>
    </source>
</evidence>
<reference evidence="2" key="1">
    <citation type="submission" date="2022-05" db="EMBL/GenBank/DDBJ databases">
        <title>Halomonas geminus sp. nov. and Halomonas llamarensis sp. nov. isolated from high-altitude salars of the Atacama Desert.</title>
        <authorList>
            <person name="Hintersatz C."/>
            <person name="Rojas L.A."/>
            <person name="Wei T.-S."/>
            <person name="Kutschke S."/>
            <person name="Lehmann F."/>
            <person name="Jain R."/>
            <person name="Pollmann K."/>
        </authorList>
    </citation>
    <scope>NUCLEOTIDE SEQUENCE</scope>
    <source>
        <strain evidence="2">ATCH28</strain>
    </source>
</reference>
<gene>
    <name evidence="2" type="ORF">M8009_13120</name>
</gene>
<dbReference type="EMBL" id="JAMJPK010000005">
    <property type="protein sequence ID" value="MCL7941228.1"/>
    <property type="molecule type" value="Genomic_DNA"/>
</dbReference>
<evidence type="ECO:0000256" key="1">
    <source>
        <dbReference type="SAM" id="MobiDB-lite"/>
    </source>
</evidence>
<accession>A0ABT0T374</accession>
<organism evidence="2 3">
    <name type="scientific">Halomonas gemina</name>
    <dbReference type="NCBI Taxonomy" id="2945105"/>
    <lineage>
        <taxon>Bacteria</taxon>
        <taxon>Pseudomonadati</taxon>
        <taxon>Pseudomonadota</taxon>
        <taxon>Gammaproteobacteria</taxon>
        <taxon>Oceanospirillales</taxon>
        <taxon>Halomonadaceae</taxon>
        <taxon>Halomonas</taxon>
    </lineage>
</organism>
<proteinExistence type="predicted"/>